<organism evidence="1 2">
    <name type="scientific">Candidatus Giovannonibacteria bacterium GW2011_GWA2_44_13b</name>
    <dbReference type="NCBI Taxonomy" id="1618647"/>
    <lineage>
        <taxon>Bacteria</taxon>
        <taxon>Candidatus Giovannoniibacteriota</taxon>
    </lineage>
</organism>
<comment type="caution">
    <text evidence="1">The sequence shown here is derived from an EMBL/GenBank/DDBJ whole genome shotgun (WGS) entry which is preliminary data.</text>
</comment>
<sequence>MDKYIDLVIPPKLEKEFRIFFGSRFVGIFKKAVTVLWGEGFSTAREISDLTPEQLKALLALKDLWVIFDQDGNPIGVSKKI</sequence>
<dbReference type="STRING" id="1618647.UW30_C0026G0001"/>
<dbReference type="AlphaFoldDB" id="A0A0G1J795"/>
<dbReference type="EMBL" id="LCHU01000026">
    <property type="protein sequence ID" value="KKT39902.1"/>
    <property type="molecule type" value="Genomic_DNA"/>
</dbReference>
<evidence type="ECO:0000313" key="2">
    <source>
        <dbReference type="Proteomes" id="UP000034736"/>
    </source>
</evidence>
<name>A0A0G1J795_9BACT</name>
<proteinExistence type="predicted"/>
<accession>A0A0G1J795</accession>
<dbReference type="Proteomes" id="UP000034736">
    <property type="component" value="Unassembled WGS sequence"/>
</dbReference>
<reference evidence="1 2" key="1">
    <citation type="journal article" date="2015" name="Nature">
        <title>rRNA introns, odd ribosomes, and small enigmatic genomes across a large radiation of phyla.</title>
        <authorList>
            <person name="Brown C.T."/>
            <person name="Hug L.A."/>
            <person name="Thomas B.C."/>
            <person name="Sharon I."/>
            <person name="Castelle C.J."/>
            <person name="Singh A."/>
            <person name="Wilkins M.J."/>
            <person name="Williams K.H."/>
            <person name="Banfield J.F."/>
        </authorList>
    </citation>
    <scope>NUCLEOTIDE SEQUENCE [LARGE SCALE GENOMIC DNA]</scope>
</reference>
<protein>
    <submittedName>
        <fullName evidence="1">Uncharacterized protein</fullName>
    </submittedName>
</protein>
<evidence type="ECO:0000313" key="1">
    <source>
        <dbReference type="EMBL" id="KKT39902.1"/>
    </source>
</evidence>
<gene>
    <name evidence="1" type="ORF">UW30_C0026G0001</name>
</gene>